<comment type="caution">
    <text evidence="2">The sequence shown here is derived from an EMBL/GenBank/DDBJ whole genome shotgun (WGS) entry which is preliminary data.</text>
</comment>
<dbReference type="SUPFAM" id="SSF81606">
    <property type="entry name" value="PP2C-like"/>
    <property type="match status" value="1"/>
</dbReference>
<sequence length="198" mass="22733">MKTMSRVEVAVYQEPKNGNEDCGDSYFYRETEKQFICALADGLGSGEYAKESSDIVINIIKENIDYTVEEIVKKCNQQLLGKRGAVLAILKIDFSTNSYTISTIGNIGVMTVWGEDSRKRYIPNAGYLAGYKRDFKVTHEPLVEKMNIIMYTDGVKDKELRNNYFYYEDVDRITDSYALRSEKKRDDDTTLIAIRYKG</sequence>
<evidence type="ECO:0000313" key="3">
    <source>
        <dbReference type="Proteomes" id="UP000613512"/>
    </source>
</evidence>
<proteinExistence type="predicted"/>
<dbReference type="Gene3D" id="3.60.40.10">
    <property type="entry name" value="PPM-type phosphatase domain"/>
    <property type="match status" value="1"/>
</dbReference>
<name>A0A916SC13_9BACI</name>
<accession>A0A916SC13</accession>
<dbReference type="Proteomes" id="UP000613512">
    <property type="component" value="Unassembled WGS sequence"/>
</dbReference>
<dbReference type="EMBL" id="BMEY01000034">
    <property type="protein sequence ID" value="GGA92605.1"/>
    <property type="molecule type" value="Genomic_DNA"/>
</dbReference>
<dbReference type="SMART" id="SM00331">
    <property type="entry name" value="PP2C_SIG"/>
    <property type="match status" value="1"/>
</dbReference>
<reference evidence="2" key="2">
    <citation type="submission" date="2020-09" db="EMBL/GenBank/DDBJ databases">
        <authorList>
            <person name="Sun Q."/>
            <person name="Zhou Y."/>
        </authorList>
    </citation>
    <scope>NUCLEOTIDE SEQUENCE</scope>
    <source>
        <strain evidence="2">CGMCC 1.12408</strain>
    </source>
</reference>
<dbReference type="Pfam" id="PF07228">
    <property type="entry name" value="SpoIIE"/>
    <property type="match status" value="1"/>
</dbReference>
<dbReference type="InterPro" id="IPR036457">
    <property type="entry name" value="PPM-type-like_dom_sf"/>
</dbReference>
<gene>
    <name evidence="2" type="primary">rsbX</name>
    <name evidence="2" type="ORF">GCM10008025_38790</name>
</gene>
<dbReference type="InterPro" id="IPR001932">
    <property type="entry name" value="PPM-type_phosphatase-like_dom"/>
</dbReference>
<dbReference type="PANTHER" id="PTHR35801">
    <property type="entry name" value="PHOSPHOSERINE PHOSPHATASE RSBX"/>
    <property type="match status" value="1"/>
</dbReference>
<keyword evidence="3" id="KW-1185">Reference proteome</keyword>
<dbReference type="RefSeq" id="WP_188386335.1">
    <property type="nucleotide sequence ID" value="NZ_BMEY01000034.1"/>
</dbReference>
<evidence type="ECO:0000313" key="2">
    <source>
        <dbReference type="EMBL" id="GGA92605.1"/>
    </source>
</evidence>
<protein>
    <submittedName>
        <fullName evidence="2">Phosphoserine phosphatase RsbX</fullName>
    </submittedName>
</protein>
<dbReference type="PANTHER" id="PTHR35801:SF1">
    <property type="entry name" value="PHOSPHOSERINE PHOSPHATASE RSBX"/>
    <property type="match status" value="1"/>
</dbReference>
<evidence type="ECO:0000259" key="1">
    <source>
        <dbReference type="SMART" id="SM00331"/>
    </source>
</evidence>
<reference evidence="2" key="1">
    <citation type="journal article" date="2014" name="Int. J. Syst. Evol. Microbiol.">
        <title>Complete genome sequence of Corynebacterium casei LMG S-19264T (=DSM 44701T), isolated from a smear-ripened cheese.</title>
        <authorList>
            <consortium name="US DOE Joint Genome Institute (JGI-PGF)"/>
            <person name="Walter F."/>
            <person name="Albersmeier A."/>
            <person name="Kalinowski J."/>
            <person name="Ruckert C."/>
        </authorList>
    </citation>
    <scope>NUCLEOTIDE SEQUENCE</scope>
    <source>
        <strain evidence="2">CGMCC 1.12408</strain>
    </source>
</reference>
<organism evidence="2 3">
    <name type="scientific">Ornithinibacillus halotolerans</name>
    <dbReference type="NCBI Taxonomy" id="1274357"/>
    <lineage>
        <taxon>Bacteria</taxon>
        <taxon>Bacillati</taxon>
        <taxon>Bacillota</taxon>
        <taxon>Bacilli</taxon>
        <taxon>Bacillales</taxon>
        <taxon>Bacillaceae</taxon>
        <taxon>Ornithinibacillus</taxon>
    </lineage>
</organism>
<dbReference type="AlphaFoldDB" id="A0A916SC13"/>
<dbReference type="InterPro" id="IPR039248">
    <property type="entry name" value="Ptase_RsbX"/>
</dbReference>
<feature type="domain" description="PPM-type phosphatase" evidence="1">
    <location>
        <begin position="6"/>
        <end position="196"/>
    </location>
</feature>